<keyword evidence="6" id="KW-1185">Reference proteome</keyword>
<dbReference type="GO" id="GO:0005634">
    <property type="term" value="C:nucleus"/>
    <property type="evidence" value="ECO:0007669"/>
    <property type="project" value="UniProtKB-SubCell"/>
</dbReference>
<dbReference type="GO" id="GO:0005737">
    <property type="term" value="C:cytoplasm"/>
    <property type="evidence" value="ECO:0007669"/>
    <property type="project" value="TreeGrafter"/>
</dbReference>
<organism evidence="7">
    <name type="scientific">Enterobius vermicularis</name>
    <name type="common">Human pinworm</name>
    <dbReference type="NCBI Taxonomy" id="51028"/>
    <lineage>
        <taxon>Eukaryota</taxon>
        <taxon>Metazoa</taxon>
        <taxon>Ecdysozoa</taxon>
        <taxon>Nematoda</taxon>
        <taxon>Chromadorea</taxon>
        <taxon>Rhabditida</taxon>
        <taxon>Spirurina</taxon>
        <taxon>Oxyuridomorpha</taxon>
        <taxon>Oxyuroidea</taxon>
        <taxon>Oxyuridae</taxon>
        <taxon>Enterobius</taxon>
    </lineage>
</organism>
<dbReference type="EMBL" id="UXUI01007137">
    <property type="protein sequence ID" value="VDD85630.1"/>
    <property type="molecule type" value="Genomic_DNA"/>
</dbReference>
<proteinExistence type="predicted"/>
<evidence type="ECO:0000256" key="1">
    <source>
        <dbReference type="ARBA" id="ARBA00004123"/>
    </source>
</evidence>
<evidence type="ECO:0000313" key="6">
    <source>
        <dbReference type="Proteomes" id="UP000274131"/>
    </source>
</evidence>
<dbReference type="SUPFAM" id="SSF55785">
    <property type="entry name" value="PYP-like sensor domain (PAS domain)"/>
    <property type="match status" value="1"/>
</dbReference>
<feature type="domain" description="PAS" evidence="4">
    <location>
        <begin position="1"/>
        <end position="79"/>
    </location>
</feature>
<protein>
    <submittedName>
        <fullName evidence="7">PAS domain-containing protein</fullName>
    </submittedName>
</protein>
<name>A0A0N4UUJ2_ENTVE</name>
<reference evidence="7" key="1">
    <citation type="submission" date="2017-02" db="UniProtKB">
        <authorList>
            <consortium name="WormBaseParasite"/>
        </authorList>
    </citation>
    <scope>IDENTIFICATION</scope>
</reference>
<dbReference type="AlphaFoldDB" id="A0A0N4UUJ2"/>
<dbReference type="Pfam" id="PF14598">
    <property type="entry name" value="PAS_11"/>
    <property type="match status" value="1"/>
</dbReference>
<sequence>MVHVLELRSAFRPSGTIRPLTFCTRHSGSCILTYFDPAAATYIGYLPEDVSKQSILYLIHPCDAVQMKQIHAELVLQRGGIVKQQRLRWIAYNGSIIHSVTEWSAFWNPWSRKLDVIVGRHTVTEHPVGNANVLCEENDQRVIAPLNGFTVKALEAEICAVVYKYAATSVQQAKYCHAPLAHQKTDYTADALAGKHLGTYIDNLVETLVINAGNQATKCSAAAATNLQPMPSPADLSTSNNSHSPLLSYSQINCLENVHRLLKSHPRTEPSSGTSTPTKNSPNGDSDSSLPVLEEESTDRKVLDDGIAMPLTRELLQQHTRRWEQEYRDTWRRRLNLKRCMQITSVPLPLPLPVDKRRSAFVSVKTTSSPNHLRSKSLLELPQPINLCINDPATASSPIDVSEHSQRLLIQAALRNNSQQQQKLQHQQLQKNEPLMIPATGNLLYNLSDWKSEQCYERLDSCAAHLISLSQRSKDLQQQLEQQHLCSPLSKSPVEEATDALMLLQDTV</sequence>
<accession>A0A0N4UUJ2</accession>
<feature type="region of interest" description="Disordered" evidence="3">
    <location>
        <begin position="264"/>
        <end position="305"/>
    </location>
</feature>
<dbReference type="GO" id="GO:0043153">
    <property type="term" value="P:entrainment of circadian clock by photoperiod"/>
    <property type="evidence" value="ECO:0007669"/>
    <property type="project" value="TreeGrafter"/>
</dbReference>
<dbReference type="Proteomes" id="UP000274131">
    <property type="component" value="Unassembled WGS sequence"/>
</dbReference>
<dbReference type="CDD" id="cd00130">
    <property type="entry name" value="PAS"/>
    <property type="match status" value="1"/>
</dbReference>
<evidence type="ECO:0000256" key="3">
    <source>
        <dbReference type="SAM" id="MobiDB-lite"/>
    </source>
</evidence>
<dbReference type="STRING" id="51028.A0A0N4UUJ2"/>
<dbReference type="GO" id="GO:0000122">
    <property type="term" value="P:negative regulation of transcription by RNA polymerase II"/>
    <property type="evidence" value="ECO:0007669"/>
    <property type="project" value="TreeGrafter"/>
</dbReference>
<reference evidence="5 6" key="2">
    <citation type="submission" date="2018-10" db="EMBL/GenBank/DDBJ databases">
        <authorList>
            <consortium name="Pathogen Informatics"/>
        </authorList>
    </citation>
    <scope>NUCLEOTIDE SEQUENCE [LARGE SCALE GENOMIC DNA]</scope>
</reference>
<dbReference type="WBParaSite" id="EVEC_0000106501-mRNA-1">
    <property type="protein sequence ID" value="EVEC_0000106501-mRNA-1"/>
    <property type="gene ID" value="EVEC_0000106501"/>
</dbReference>
<keyword evidence="2" id="KW-0539">Nucleus</keyword>
<dbReference type="InterPro" id="IPR000014">
    <property type="entry name" value="PAS"/>
</dbReference>
<dbReference type="PROSITE" id="PS50112">
    <property type="entry name" value="PAS"/>
    <property type="match status" value="1"/>
</dbReference>
<dbReference type="GO" id="GO:0001222">
    <property type="term" value="F:transcription corepressor binding"/>
    <property type="evidence" value="ECO:0007669"/>
    <property type="project" value="TreeGrafter"/>
</dbReference>
<feature type="compositionally biased region" description="Polar residues" evidence="3">
    <location>
        <begin position="269"/>
        <end position="289"/>
    </location>
</feature>
<dbReference type="InterPro" id="IPR035965">
    <property type="entry name" value="PAS-like_dom_sf"/>
</dbReference>
<dbReference type="InterPro" id="IPR050760">
    <property type="entry name" value="Period_circadian_regulator"/>
</dbReference>
<dbReference type="OrthoDB" id="7788983at2759"/>
<dbReference type="GO" id="GO:0000976">
    <property type="term" value="F:transcription cis-regulatory region binding"/>
    <property type="evidence" value="ECO:0007669"/>
    <property type="project" value="TreeGrafter"/>
</dbReference>
<comment type="subcellular location">
    <subcellularLocation>
        <location evidence="1">Nucleus</location>
    </subcellularLocation>
</comment>
<dbReference type="GO" id="GO:0032922">
    <property type="term" value="P:circadian regulation of gene expression"/>
    <property type="evidence" value="ECO:0007669"/>
    <property type="project" value="TreeGrafter"/>
</dbReference>
<dbReference type="Gene3D" id="3.30.450.20">
    <property type="entry name" value="PAS domain"/>
    <property type="match status" value="1"/>
</dbReference>
<dbReference type="PANTHER" id="PTHR11269">
    <property type="entry name" value="PERIOD CIRCADIAN PROTEIN"/>
    <property type="match status" value="1"/>
</dbReference>
<evidence type="ECO:0000313" key="7">
    <source>
        <dbReference type="WBParaSite" id="EVEC_0000106501-mRNA-1"/>
    </source>
</evidence>
<dbReference type="PANTHER" id="PTHR11269:SF16">
    <property type="entry name" value="PERIOD CIRCADIAN PROTEIN"/>
    <property type="match status" value="1"/>
</dbReference>
<gene>
    <name evidence="5" type="ORF">EVEC_LOCUS773</name>
</gene>
<evidence type="ECO:0000259" key="4">
    <source>
        <dbReference type="PROSITE" id="PS50112"/>
    </source>
</evidence>
<evidence type="ECO:0000256" key="2">
    <source>
        <dbReference type="ARBA" id="ARBA00023242"/>
    </source>
</evidence>
<evidence type="ECO:0000313" key="5">
    <source>
        <dbReference type="EMBL" id="VDD85630.1"/>
    </source>
</evidence>